<keyword evidence="1" id="KW-0472">Membrane</keyword>
<accession>A0A2P2QYS3</accession>
<evidence type="ECO:0000313" key="2">
    <source>
        <dbReference type="EMBL" id="MBX72071.1"/>
    </source>
</evidence>
<protein>
    <submittedName>
        <fullName evidence="2">Uncharacterized protein</fullName>
    </submittedName>
</protein>
<feature type="transmembrane region" description="Helical" evidence="1">
    <location>
        <begin position="12"/>
        <end position="37"/>
    </location>
</feature>
<dbReference type="AlphaFoldDB" id="A0A2P2QYS3"/>
<keyword evidence="1" id="KW-0812">Transmembrane</keyword>
<name>A0A2P2QYS3_RHIMU</name>
<keyword evidence="1" id="KW-1133">Transmembrane helix</keyword>
<proteinExistence type="predicted"/>
<dbReference type="EMBL" id="GGEC01091587">
    <property type="protein sequence ID" value="MBX72071.1"/>
    <property type="molecule type" value="Transcribed_RNA"/>
</dbReference>
<reference evidence="2" key="1">
    <citation type="submission" date="2018-02" db="EMBL/GenBank/DDBJ databases">
        <title>Rhizophora mucronata_Transcriptome.</title>
        <authorList>
            <person name="Meera S.P."/>
            <person name="Sreeshan A."/>
            <person name="Augustine A."/>
        </authorList>
    </citation>
    <scope>NUCLEOTIDE SEQUENCE</scope>
    <source>
        <tissue evidence="2">Leaf</tissue>
    </source>
</reference>
<organism evidence="2">
    <name type="scientific">Rhizophora mucronata</name>
    <name type="common">Asiatic mangrove</name>
    <dbReference type="NCBI Taxonomy" id="61149"/>
    <lineage>
        <taxon>Eukaryota</taxon>
        <taxon>Viridiplantae</taxon>
        <taxon>Streptophyta</taxon>
        <taxon>Embryophyta</taxon>
        <taxon>Tracheophyta</taxon>
        <taxon>Spermatophyta</taxon>
        <taxon>Magnoliopsida</taxon>
        <taxon>eudicotyledons</taxon>
        <taxon>Gunneridae</taxon>
        <taxon>Pentapetalae</taxon>
        <taxon>rosids</taxon>
        <taxon>fabids</taxon>
        <taxon>Malpighiales</taxon>
        <taxon>Rhizophoraceae</taxon>
        <taxon>Rhizophora</taxon>
    </lineage>
</organism>
<evidence type="ECO:0000256" key="1">
    <source>
        <dbReference type="SAM" id="Phobius"/>
    </source>
</evidence>
<sequence length="43" mass="5219">MSIFRDQPVSHFYLIEVFESMFLFLCFFLLRCAWLVYDCMVAS</sequence>